<accession>A0A6N7EEB8</accession>
<evidence type="ECO:0000259" key="2">
    <source>
        <dbReference type="PROSITE" id="PS50995"/>
    </source>
</evidence>
<dbReference type="Pfam" id="PF12802">
    <property type="entry name" value="MarR_2"/>
    <property type="match status" value="1"/>
</dbReference>
<keyword evidence="3" id="KW-0238">DNA-binding</keyword>
<dbReference type="InterPro" id="IPR036388">
    <property type="entry name" value="WH-like_DNA-bd_sf"/>
</dbReference>
<dbReference type="GO" id="GO:0003700">
    <property type="term" value="F:DNA-binding transcription factor activity"/>
    <property type="evidence" value="ECO:0007669"/>
    <property type="project" value="InterPro"/>
</dbReference>
<dbReference type="InterPro" id="IPR036390">
    <property type="entry name" value="WH_DNA-bd_sf"/>
</dbReference>
<dbReference type="AlphaFoldDB" id="A0A6N7EEB8"/>
<dbReference type="PRINTS" id="PR00598">
    <property type="entry name" value="HTHMARR"/>
</dbReference>
<dbReference type="InterPro" id="IPR000835">
    <property type="entry name" value="HTH_MarR-typ"/>
</dbReference>
<organism evidence="3 4">
    <name type="scientific">Georgenia subflava</name>
    <dbReference type="NCBI Taxonomy" id="1622177"/>
    <lineage>
        <taxon>Bacteria</taxon>
        <taxon>Bacillati</taxon>
        <taxon>Actinomycetota</taxon>
        <taxon>Actinomycetes</taxon>
        <taxon>Micrococcales</taxon>
        <taxon>Bogoriellaceae</taxon>
        <taxon>Georgenia</taxon>
    </lineage>
</organism>
<evidence type="ECO:0000256" key="1">
    <source>
        <dbReference type="SAM" id="MobiDB-lite"/>
    </source>
</evidence>
<dbReference type="Gene3D" id="1.10.10.10">
    <property type="entry name" value="Winged helix-like DNA-binding domain superfamily/Winged helix DNA-binding domain"/>
    <property type="match status" value="1"/>
</dbReference>
<dbReference type="EMBL" id="WHPC01000018">
    <property type="protein sequence ID" value="MPV36772.1"/>
    <property type="molecule type" value="Genomic_DNA"/>
</dbReference>
<dbReference type="PANTHER" id="PTHR33164">
    <property type="entry name" value="TRANSCRIPTIONAL REGULATOR, MARR FAMILY"/>
    <property type="match status" value="1"/>
</dbReference>
<feature type="compositionally biased region" description="Basic and acidic residues" evidence="1">
    <location>
        <begin position="7"/>
        <end position="28"/>
    </location>
</feature>
<dbReference type="Proteomes" id="UP000437709">
    <property type="component" value="Unassembled WGS sequence"/>
</dbReference>
<dbReference type="RefSeq" id="WP_152195334.1">
    <property type="nucleotide sequence ID" value="NZ_VUKD01000003.1"/>
</dbReference>
<keyword evidence="4" id="KW-1185">Reference proteome</keyword>
<dbReference type="OrthoDB" id="8635520at2"/>
<dbReference type="InterPro" id="IPR039422">
    <property type="entry name" value="MarR/SlyA-like"/>
</dbReference>
<protein>
    <submittedName>
        <fullName evidence="3">Winged helix DNA-binding protein</fullName>
    </submittedName>
</protein>
<dbReference type="SMART" id="SM00347">
    <property type="entry name" value="HTH_MARR"/>
    <property type="match status" value="1"/>
</dbReference>
<name>A0A6N7EEB8_9MICO</name>
<comment type="caution">
    <text evidence="3">The sequence shown here is derived from an EMBL/GenBank/DDBJ whole genome shotgun (WGS) entry which is preliminary data.</text>
</comment>
<reference evidence="3 4" key="1">
    <citation type="submission" date="2019-10" db="EMBL/GenBank/DDBJ databases">
        <title>Georgenia wutianyii sp. nov. and Georgenia yuyongxinii sp. nov. isolated from plateau pika (Ochotona curzoniae) in the Qinghai-Tibet plateau of China.</title>
        <authorList>
            <person name="Tian Z."/>
        </authorList>
    </citation>
    <scope>NUCLEOTIDE SEQUENCE [LARGE SCALE GENOMIC DNA]</scope>
    <source>
        <strain evidence="3 4">JCM 19765</strain>
    </source>
</reference>
<feature type="domain" description="HTH marR-type" evidence="2">
    <location>
        <begin position="27"/>
        <end position="159"/>
    </location>
</feature>
<dbReference type="SUPFAM" id="SSF46785">
    <property type="entry name" value="Winged helix' DNA-binding domain"/>
    <property type="match status" value="1"/>
</dbReference>
<gene>
    <name evidence="3" type="ORF">GB881_06815</name>
</gene>
<proteinExistence type="predicted"/>
<dbReference type="GO" id="GO:0006950">
    <property type="term" value="P:response to stress"/>
    <property type="evidence" value="ECO:0007669"/>
    <property type="project" value="TreeGrafter"/>
</dbReference>
<sequence length="187" mass="20305">MGSTTGEHTDRGPDDHGRGPDDHRHEPDDFGWSLGALFRSYQESVAAALADVPHAHRGYQILSAVARGDQPSQLSLAGHLGIDRTVMTYLIDDLVGAGLVERRPDPADRRRRRVVLTPAGAQTLTALERRVQVAEDAVLGPLTAGERETLCTLVRRVAREDVAAPHAEARGVEARDVEADPDVRSRV</sequence>
<evidence type="ECO:0000313" key="3">
    <source>
        <dbReference type="EMBL" id="MPV36772.1"/>
    </source>
</evidence>
<feature type="region of interest" description="Disordered" evidence="1">
    <location>
        <begin position="1"/>
        <end position="28"/>
    </location>
</feature>
<dbReference type="GO" id="GO:0003677">
    <property type="term" value="F:DNA binding"/>
    <property type="evidence" value="ECO:0007669"/>
    <property type="project" value="UniProtKB-KW"/>
</dbReference>
<evidence type="ECO:0000313" key="4">
    <source>
        <dbReference type="Proteomes" id="UP000437709"/>
    </source>
</evidence>
<dbReference type="PROSITE" id="PS50995">
    <property type="entry name" value="HTH_MARR_2"/>
    <property type="match status" value="1"/>
</dbReference>
<dbReference type="PANTHER" id="PTHR33164:SF95">
    <property type="entry name" value="TRANSCRIPTIONAL REGULATOR"/>
    <property type="match status" value="1"/>
</dbReference>